<comment type="caution">
    <text evidence="2">The sequence shown here is derived from an EMBL/GenBank/DDBJ whole genome shotgun (WGS) entry which is preliminary data.</text>
</comment>
<sequence>MVPESAPNQPISQPAGRKTRAAIAAVIRMGPVSERFFSPLGRLPGDGEPGEEPGGGAKGADACSGREGALAGGDPAPGGGALGGALCGDRVGCSAGGEPNGLPGGGELGAGPLGGPGCCGPCGYEPGWPC</sequence>
<evidence type="ECO:0000313" key="2">
    <source>
        <dbReference type="EMBL" id="HIY66649.1"/>
    </source>
</evidence>
<protein>
    <submittedName>
        <fullName evidence="2">Uncharacterized protein</fullName>
    </submittedName>
</protein>
<dbReference type="AlphaFoldDB" id="A0A9D2CA91"/>
<evidence type="ECO:0000256" key="1">
    <source>
        <dbReference type="SAM" id="MobiDB-lite"/>
    </source>
</evidence>
<organism evidence="2 3">
    <name type="scientific">Candidatus Agrococcus pullicola</name>
    <dbReference type="NCBI Taxonomy" id="2838429"/>
    <lineage>
        <taxon>Bacteria</taxon>
        <taxon>Bacillati</taxon>
        <taxon>Actinomycetota</taxon>
        <taxon>Actinomycetes</taxon>
        <taxon>Micrococcales</taxon>
        <taxon>Microbacteriaceae</taxon>
        <taxon>Agrococcus</taxon>
    </lineage>
</organism>
<dbReference type="Proteomes" id="UP000824005">
    <property type="component" value="Unassembled WGS sequence"/>
</dbReference>
<feature type="region of interest" description="Disordered" evidence="1">
    <location>
        <begin position="36"/>
        <end position="76"/>
    </location>
</feature>
<feature type="compositionally biased region" description="Polar residues" evidence="1">
    <location>
        <begin position="1"/>
        <end position="12"/>
    </location>
</feature>
<reference evidence="2" key="1">
    <citation type="journal article" date="2021" name="PeerJ">
        <title>Extensive microbial diversity within the chicken gut microbiome revealed by metagenomics and culture.</title>
        <authorList>
            <person name="Gilroy R."/>
            <person name="Ravi A."/>
            <person name="Getino M."/>
            <person name="Pursley I."/>
            <person name="Horton D.L."/>
            <person name="Alikhan N.F."/>
            <person name="Baker D."/>
            <person name="Gharbi K."/>
            <person name="Hall N."/>
            <person name="Watson M."/>
            <person name="Adriaenssens E.M."/>
            <person name="Foster-Nyarko E."/>
            <person name="Jarju S."/>
            <person name="Secka A."/>
            <person name="Antonio M."/>
            <person name="Oren A."/>
            <person name="Chaudhuri R.R."/>
            <person name="La Ragione R."/>
            <person name="Hildebrand F."/>
            <person name="Pallen M.J."/>
        </authorList>
    </citation>
    <scope>NUCLEOTIDE SEQUENCE</scope>
    <source>
        <strain evidence="2">ChiGjej1B1-98</strain>
    </source>
</reference>
<evidence type="ECO:0000313" key="3">
    <source>
        <dbReference type="Proteomes" id="UP000824005"/>
    </source>
</evidence>
<name>A0A9D2CA91_9MICO</name>
<accession>A0A9D2CA91</accession>
<dbReference type="EMBL" id="DXDC01000313">
    <property type="protein sequence ID" value="HIY66649.1"/>
    <property type="molecule type" value="Genomic_DNA"/>
</dbReference>
<gene>
    <name evidence="2" type="ORF">H9830_10280</name>
</gene>
<feature type="region of interest" description="Disordered" evidence="1">
    <location>
        <begin position="1"/>
        <end position="20"/>
    </location>
</feature>
<reference evidence="2" key="2">
    <citation type="submission" date="2021-04" db="EMBL/GenBank/DDBJ databases">
        <authorList>
            <person name="Gilroy R."/>
        </authorList>
    </citation>
    <scope>NUCLEOTIDE SEQUENCE</scope>
    <source>
        <strain evidence="2">ChiGjej1B1-98</strain>
    </source>
</reference>
<proteinExistence type="predicted"/>